<dbReference type="EMBL" id="KV417492">
    <property type="protein sequence ID" value="KZP30863.1"/>
    <property type="molecule type" value="Genomic_DNA"/>
</dbReference>
<proteinExistence type="predicted"/>
<keyword evidence="1" id="KW-0732">Signal</keyword>
<keyword evidence="3" id="KW-1185">Reference proteome</keyword>
<feature type="chain" id="PRO_5007880181" evidence="1">
    <location>
        <begin position="21"/>
        <end position="339"/>
    </location>
</feature>
<gene>
    <name evidence="2" type="ORF">FIBSPDRAFT_95129</name>
</gene>
<evidence type="ECO:0000313" key="3">
    <source>
        <dbReference type="Proteomes" id="UP000076532"/>
    </source>
</evidence>
<dbReference type="Proteomes" id="UP000076532">
    <property type="component" value="Unassembled WGS sequence"/>
</dbReference>
<accession>A0A166TQD5</accession>
<evidence type="ECO:0000313" key="2">
    <source>
        <dbReference type="EMBL" id="KZP30863.1"/>
    </source>
</evidence>
<sequence length="339" mass="38888">MKWMVAVWPTIWIWIRLLNERAIHVRETSSLLSEPQSAADHCIHPTLVNSVLFFLGYNGKQSVLDELITAVNGTDGVWQMMVTWWIEEARDERGAMGFYACAIDPEFERLATASCGGSTKEVAKIAFNRIAHNFHWLRLHVPALARENEIMYSSLGRDFAFVITIFKWPSSALYQDLRAHPGWVKLLTDISFHFLAPPHSPMKRDAIGVTMTVLLAYISRAPFYEELVELLESRFLDVISRRDAVSGQDLKDDCDYLINRIRMFLVYRSIMRKTERCLRAIEGSIWMKASNAPVATIFLDLRESSKFTVEAYNDFRGGPPPIFCCGNKEVRRPCFIRGL</sequence>
<protein>
    <submittedName>
        <fullName evidence="2">Uncharacterized protein</fullName>
    </submittedName>
</protein>
<organism evidence="2 3">
    <name type="scientific">Athelia psychrophila</name>
    <dbReference type="NCBI Taxonomy" id="1759441"/>
    <lineage>
        <taxon>Eukaryota</taxon>
        <taxon>Fungi</taxon>
        <taxon>Dikarya</taxon>
        <taxon>Basidiomycota</taxon>
        <taxon>Agaricomycotina</taxon>
        <taxon>Agaricomycetes</taxon>
        <taxon>Agaricomycetidae</taxon>
        <taxon>Atheliales</taxon>
        <taxon>Atheliaceae</taxon>
        <taxon>Athelia</taxon>
    </lineage>
</organism>
<name>A0A166TQD5_9AGAM</name>
<reference evidence="2 3" key="1">
    <citation type="journal article" date="2016" name="Mol. Biol. Evol.">
        <title>Comparative Genomics of Early-Diverging Mushroom-Forming Fungi Provides Insights into the Origins of Lignocellulose Decay Capabilities.</title>
        <authorList>
            <person name="Nagy L.G."/>
            <person name="Riley R."/>
            <person name="Tritt A."/>
            <person name="Adam C."/>
            <person name="Daum C."/>
            <person name="Floudas D."/>
            <person name="Sun H."/>
            <person name="Yadav J.S."/>
            <person name="Pangilinan J."/>
            <person name="Larsson K.H."/>
            <person name="Matsuura K."/>
            <person name="Barry K."/>
            <person name="Labutti K."/>
            <person name="Kuo R."/>
            <person name="Ohm R.A."/>
            <person name="Bhattacharya S.S."/>
            <person name="Shirouzu T."/>
            <person name="Yoshinaga Y."/>
            <person name="Martin F.M."/>
            <person name="Grigoriev I.V."/>
            <person name="Hibbett D.S."/>
        </authorList>
    </citation>
    <scope>NUCLEOTIDE SEQUENCE [LARGE SCALE GENOMIC DNA]</scope>
    <source>
        <strain evidence="2 3">CBS 109695</strain>
    </source>
</reference>
<dbReference type="AlphaFoldDB" id="A0A166TQD5"/>
<evidence type="ECO:0000256" key="1">
    <source>
        <dbReference type="SAM" id="SignalP"/>
    </source>
</evidence>
<feature type="signal peptide" evidence="1">
    <location>
        <begin position="1"/>
        <end position="20"/>
    </location>
</feature>